<name>D5BC65_ZUNPS</name>
<evidence type="ECO:0000313" key="1">
    <source>
        <dbReference type="EMBL" id="ADF54691.1"/>
    </source>
</evidence>
<dbReference type="STRING" id="655815.ZPR_4390"/>
<dbReference type="HOGENOM" id="CLU_3376889_0_0_10"/>
<protein>
    <submittedName>
        <fullName evidence="1">Uncharacterized protein</fullName>
    </submittedName>
</protein>
<proteinExistence type="predicted"/>
<dbReference type="EMBL" id="CP001650">
    <property type="protein sequence ID" value="ADF54691.1"/>
    <property type="molecule type" value="Genomic_DNA"/>
</dbReference>
<evidence type="ECO:0000313" key="2">
    <source>
        <dbReference type="Proteomes" id="UP000001654"/>
    </source>
</evidence>
<reference evidence="1 2" key="1">
    <citation type="journal article" date="2010" name="BMC Genomics">
        <title>The complete genome of Zunongwangia profunda SM-A87 reveals its adaptation to the deep-sea environment and ecological role in sedimentary organic nitrogen degradation.</title>
        <authorList>
            <person name="Qin Q.L."/>
            <person name="Zhang X.Y."/>
            <person name="Wang X.M."/>
            <person name="Liu G.M."/>
            <person name="Chen X.L."/>
            <person name="Xie B.B."/>
            <person name="Dang H.Y."/>
            <person name="Zhou B.C."/>
            <person name="Yu J."/>
            <person name="Zhang Y.Z."/>
        </authorList>
    </citation>
    <scope>NUCLEOTIDE SEQUENCE [LARGE SCALE GENOMIC DNA]</scope>
    <source>
        <strain evidence="2">DSM 18752 / CCTCC AB 206139 / SM-A87</strain>
    </source>
</reference>
<dbReference type="KEGG" id="zpr:ZPR_4390"/>
<organism evidence="1 2">
    <name type="scientific">Zunongwangia profunda (strain DSM 18752 / CCTCC AB 206139 / SM-A87)</name>
    <name type="common">Wangia profunda</name>
    <dbReference type="NCBI Taxonomy" id="655815"/>
    <lineage>
        <taxon>Bacteria</taxon>
        <taxon>Pseudomonadati</taxon>
        <taxon>Bacteroidota</taxon>
        <taxon>Flavobacteriia</taxon>
        <taxon>Flavobacteriales</taxon>
        <taxon>Flavobacteriaceae</taxon>
        <taxon>Zunongwangia</taxon>
    </lineage>
</organism>
<keyword evidence="2" id="KW-1185">Reference proteome</keyword>
<dbReference type="AlphaFoldDB" id="D5BC65"/>
<gene>
    <name evidence="1" type="ordered locus">ZPR_4390</name>
</gene>
<dbReference type="Proteomes" id="UP000001654">
    <property type="component" value="Chromosome"/>
</dbReference>
<sequence length="34" mass="4066">MISIVFIIDRFQVKFIKPIDYNDFDFVLNDDGKV</sequence>
<accession>D5BC65</accession>